<keyword evidence="2" id="KW-0732">Signal</keyword>
<dbReference type="SUPFAM" id="SSF111369">
    <property type="entry name" value="HlyD-like secretion proteins"/>
    <property type="match status" value="1"/>
</dbReference>
<dbReference type="InterPro" id="IPR058647">
    <property type="entry name" value="BSH_CzcB-like"/>
</dbReference>
<comment type="similarity">
    <text evidence="1">Belongs to the membrane fusion protein (MFP) (TC 8.A.1) family.</text>
</comment>
<dbReference type="PANTHER" id="PTHR30469">
    <property type="entry name" value="MULTIDRUG RESISTANCE PROTEIN MDTA"/>
    <property type="match status" value="1"/>
</dbReference>
<evidence type="ECO:0000259" key="4">
    <source>
        <dbReference type="Pfam" id="PF25973"/>
    </source>
</evidence>
<dbReference type="InterPro" id="IPR058792">
    <property type="entry name" value="Beta-barrel_RND_2"/>
</dbReference>
<dbReference type="Proteomes" id="UP000540989">
    <property type="component" value="Unassembled WGS sequence"/>
</dbReference>
<dbReference type="PROSITE" id="PS51257">
    <property type="entry name" value="PROKAR_LIPOPROTEIN"/>
    <property type="match status" value="1"/>
</dbReference>
<proteinExistence type="inferred from homology"/>
<sequence>MKTSSIHLRLWLAAAVAIPAILATGCDSHDSVASSPPALKAPAPAPQAIHAIEPAKVPYRTTGPLVAEQQSDVAAQRDGRVVSISVGIGDRVRRGQELAALDDRALRTAVESHTAKLDSLHAQVREWESEEKMDSADLRRADQMRASKILSEEGWEHVKYKLDEVTSEVARYRADEAAAAADLKTAKLQLEQCHILAPFAGVVGRQSLRLAQEVKQGDVLFWITAEAPLRILFTVPESEMASYPTGAPLDLTSPGYPALHQPARVLRVSPVVDPASDSVQVIGALIHPSPLLKPGMSMQINPALSSEGHTAQ</sequence>
<organism evidence="5 6">
    <name type="scientific">Granulicella aggregans</name>
    <dbReference type="NCBI Taxonomy" id="474949"/>
    <lineage>
        <taxon>Bacteria</taxon>
        <taxon>Pseudomonadati</taxon>
        <taxon>Acidobacteriota</taxon>
        <taxon>Terriglobia</taxon>
        <taxon>Terriglobales</taxon>
        <taxon>Acidobacteriaceae</taxon>
        <taxon>Granulicella</taxon>
    </lineage>
</organism>
<gene>
    <name evidence="5" type="ORF">HDF16_002603</name>
</gene>
<dbReference type="RefSeq" id="WP_184217069.1">
    <property type="nucleotide sequence ID" value="NZ_JACHIP010000003.1"/>
</dbReference>
<dbReference type="Gene3D" id="2.40.30.170">
    <property type="match status" value="1"/>
</dbReference>
<keyword evidence="6" id="KW-1185">Reference proteome</keyword>
<dbReference type="EMBL" id="JACHIP010000003">
    <property type="protein sequence ID" value="MBB5057897.1"/>
    <property type="molecule type" value="Genomic_DNA"/>
</dbReference>
<comment type="caution">
    <text evidence="5">The sequence shown here is derived from an EMBL/GenBank/DDBJ whole genome shotgun (WGS) entry which is preliminary data.</text>
</comment>
<evidence type="ECO:0000313" key="6">
    <source>
        <dbReference type="Proteomes" id="UP000540989"/>
    </source>
</evidence>
<dbReference type="GO" id="GO:0015562">
    <property type="term" value="F:efflux transmembrane transporter activity"/>
    <property type="evidence" value="ECO:0007669"/>
    <property type="project" value="TreeGrafter"/>
</dbReference>
<dbReference type="Gene3D" id="2.40.50.100">
    <property type="match status" value="1"/>
</dbReference>
<dbReference type="Pfam" id="PF25973">
    <property type="entry name" value="BSH_CzcB"/>
    <property type="match status" value="1"/>
</dbReference>
<dbReference type="Pfam" id="PF25954">
    <property type="entry name" value="Beta-barrel_RND_2"/>
    <property type="match status" value="1"/>
</dbReference>
<evidence type="ECO:0000313" key="5">
    <source>
        <dbReference type="EMBL" id="MBB5057897.1"/>
    </source>
</evidence>
<evidence type="ECO:0000259" key="3">
    <source>
        <dbReference type="Pfam" id="PF25954"/>
    </source>
</evidence>
<protein>
    <submittedName>
        <fullName evidence="5">RND family efflux transporter MFP subunit</fullName>
    </submittedName>
</protein>
<name>A0A7W7ZDP9_9BACT</name>
<dbReference type="NCBIfam" id="TIGR01730">
    <property type="entry name" value="RND_mfp"/>
    <property type="match status" value="1"/>
</dbReference>
<dbReference type="GO" id="GO:1990281">
    <property type="term" value="C:efflux pump complex"/>
    <property type="evidence" value="ECO:0007669"/>
    <property type="project" value="TreeGrafter"/>
</dbReference>
<dbReference type="InterPro" id="IPR006143">
    <property type="entry name" value="RND_pump_MFP"/>
</dbReference>
<dbReference type="Gene3D" id="1.10.287.470">
    <property type="entry name" value="Helix hairpin bin"/>
    <property type="match status" value="1"/>
</dbReference>
<evidence type="ECO:0000256" key="2">
    <source>
        <dbReference type="SAM" id="SignalP"/>
    </source>
</evidence>
<accession>A0A7W7ZDP9</accession>
<feature type="domain" description="CzcB-like barrel-sandwich hybrid" evidence="4">
    <location>
        <begin position="71"/>
        <end position="223"/>
    </location>
</feature>
<feature type="chain" id="PRO_5031497581" evidence="2">
    <location>
        <begin position="26"/>
        <end position="312"/>
    </location>
</feature>
<dbReference type="AlphaFoldDB" id="A0A7W7ZDP9"/>
<feature type="signal peptide" evidence="2">
    <location>
        <begin position="1"/>
        <end position="25"/>
    </location>
</feature>
<dbReference type="PANTHER" id="PTHR30469:SF38">
    <property type="entry name" value="HLYD FAMILY SECRETION PROTEIN"/>
    <property type="match status" value="1"/>
</dbReference>
<evidence type="ECO:0000256" key="1">
    <source>
        <dbReference type="ARBA" id="ARBA00009477"/>
    </source>
</evidence>
<reference evidence="5 6" key="1">
    <citation type="submission" date="2020-08" db="EMBL/GenBank/DDBJ databases">
        <title>Genomic Encyclopedia of Type Strains, Phase IV (KMG-V): Genome sequencing to study the core and pangenomes of soil and plant-associated prokaryotes.</title>
        <authorList>
            <person name="Whitman W."/>
        </authorList>
    </citation>
    <scope>NUCLEOTIDE SEQUENCE [LARGE SCALE GENOMIC DNA]</scope>
    <source>
        <strain evidence="5 6">M8UP14</strain>
    </source>
</reference>
<feature type="domain" description="CusB-like beta-barrel" evidence="3">
    <location>
        <begin position="233"/>
        <end position="301"/>
    </location>
</feature>